<reference evidence="2" key="1">
    <citation type="submission" date="2017-05" db="EMBL/GenBank/DDBJ databases">
        <authorList>
            <person name="Sung H."/>
        </authorList>
    </citation>
    <scope>NUCLEOTIDE SEQUENCE [LARGE SCALE GENOMIC DNA]</scope>
    <source>
        <strain evidence="2">AR23208</strain>
    </source>
</reference>
<dbReference type="Pfam" id="PF15586">
    <property type="entry name" value="Imm8"/>
    <property type="match status" value="1"/>
</dbReference>
<dbReference type="AlphaFoldDB" id="A0A1Y0IHN0"/>
<dbReference type="RefSeq" id="WP_087455399.1">
    <property type="nucleotide sequence ID" value="NZ_CP021434.1"/>
</dbReference>
<evidence type="ECO:0000313" key="1">
    <source>
        <dbReference type="EMBL" id="ARU60011.1"/>
    </source>
</evidence>
<dbReference type="EMBL" id="CP021434">
    <property type="protein sequence ID" value="ARU60011.1"/>
    <property type="molecule type" value="Genomic_DNA"/>
</dbReference>
<organism evidence="1 2">
    <name type="scientific">Tumebacillus avium</name>
    <dbReference type="NCBI Taxonomy" id="1903704"/>
    <lineage>
        <taxon>Bacteria</taxon>
        <taxon>Bacillati</taxon>
        <taxon>Bacillota</taxon>
        <taxon>Bacilli</taxon>
        <taxon>Bacillales</taxon>
        <taxon>Alicyclobacillaceae</taxon>
        <taxon>Tumebacillus</taxon>
    </lineage>
</organism>
<accession>A0A1Y0IHN0</accession>
<dbReference type="Proteomes" id="UP000195437">
    <property type="component" value="Chromosome"/>
</dbReference>
<dbReference type="InterPro" id="IPR028964">
    <property type="entry name" value="Imm8"/>
</dbReference>
<evidence type="ECO:0000313" key="2">
    <source>
        <dbReference type="Proteomes" id="UP000195437"/>
    </source>
</evidence>
<gene>
    <name evidence="1" type="ORF">CBW65_02225</name>
</gene>
<proteinExistence type="predicted"/>
<sequence length="111" mass="12916">MIKPQLISFTVTSEDWGDDIENFAVDVQIDIGPYNTEGADTFSFRVISPKRLELYLDGNNVEIGRGIFIMKDYNIGAIQFQVNRLLDNCKGDSWREVALLLSRYFHWEYEE</sequence>
<dbReference type="OrthoDB" id="2923655at2"/>
<dbReference type="KEGG" id="tum:CBW65_02225"/>
<keyword evidence="2" id="KW-1185">Reference proteome</keyword>
<protein>
    <submittedName>
        <fullName evidence="1">Uncharacterized protein</fullName>
    </submittedName>
</protein>
<name>A0A1Y0IHN0_9BACL</name>